<dbReference type="GO" id="GO:0030976">
    <property type="term" value="F:thiamine pyrophosphate binding"/>
    <property type="evidence" value="ECO:0007669"/>
    <property type="project" value="TreeGrafter"/>
</dbReference>
<proteinExistence type="predicted"/>
<dbReference type="CDD" id="cd13545">
    <property type="entry name" value="PBP2_TbpA"/>
    <property type="match status" value="1"/>
</dbReference>
<dbReference type="Gene3D" id="3.40.190.10">
    <property type="entry name" value="Periplasmic binding protein-like II"/>
    <property type="match status" value="2"/>
</dbReference>
<accession>A0A1W1V9N4</accession>
<sequence>MTGQRPSGRPPLLCFPFVTRGGIFMRNPYLLGLLLAGAAQAQTTLTVITHDSFSVDKKLVAAFEKANSARVRFVKGGDAGELLTRLILTRRAPLADVVYGLDNTLLPRARAAGLLEAYKSPALAKVPAAYRLDEAGLLNTVDYGYVALNYDRAAFAKLGLPLPKSLDDLKRPEYARLTVVPSPATSSPGLAFLLATVNHYGEAGAWAWWREARGNGLKVTRGWTDAYEKDFSKNGGKYPIVLSYASSPAAEVFYAEGYDAAKPPAQAPTANLFLPGSTFLQLEGVGVLKGAKQPQLARKFVDFMLSGGVQADIPTRMWIYPAVGGTKLDPAFKFAQEPQLAPVKPAVLGNPQRLADAWVEKVLRVR</sequence>
<protein>
    <submittedName>
        <fullName evidence="2">Thiamine transport system substrate-binding protein</fullName>
    </submittedName>
</protein>
<dbReference type="STRING" id="695939.SAMN00790413_00627"/>
<keyword evidence="3" id="KW-1185">Reference proteome</keyword>
<dbReference type="InterPro" id="IPR005948">
    <property type="entry name" value="ThiB-like"/>
</dbReference>
<organism evidence="2 3">
    <name type="scientific">Deinococcus hopiensis KR-140</name>
    <dbReference type="NCBI Taxonomy" id="695939"/>
    <lineage>
        <taxon>Bacteria</taxon>
        <taxon>Thermotogati</taxon>
        <taxon>Deinococcota</taxon>
        <taxon>Deinococci</taxon>
        <taxon>Deinococcales</taxon>
        <taxon>Deinococcaceae</taxon>
        <taxon>Deinococcus</taxon>
    </lineage>
</organism>
<dbReference type="GO" id="GO:0030975">
    <property type="term" value="F:thiamine binding"/>
    <property type="evidence" value="ECO:0007669"/>
    <property type="project" value="InterPro"/>
</dbReference>
<dbReference type="NCBIfam" id="TIGR01254">
    <property type="entry name" value="sfuA"/>
    <property type="match status" value="1"/>
</dbReference>
<dbReference type="PANTHER" id="PTHR30006">
    <property type="entry name" value="THIAMINE-BINDING PERIPLASMIC PROTEIN-RELATED"/>
    <property type="match status" value="1"/>
</dbReference>
<dbReference type="PANTHER" id="PTHR30006:SF2">
    <property type="entry name" value="ABC TRANSPORTER SUBSTRATE-BINDING PROTEIN"/>
    <property type="match status" value="1"/>
</dbReference>
<dbReference type="EMBL" id="FWWU01000009">
    <property type="protein sequence ID" value="SMB90048.1"/>
    <property type="molecule type" value="Genomic_DNA"/>
</dbReference>
<keyword evidence="1" id="KW-0732">Signal</keyword>
<dbReference type="Pfam" id="PF13343">
    <property type="entry name" value="SBP_bac_6"/>
    <property type="match status" value="1"/>
</dbReference>
<reference evidence="2 3" key="1">
    <citation type="submission" date="2017-04" db="EMBL/GenBank/DDBJ databases">
        <authorList>
            <person name="Afonso C.L."/>
            <person name="Miller P.J."/>
            <person name="Scott M.A."/>
            <person name="Spackman E."/>
            <person name="Goraichik I."/>
            <person name="Dimitrov K.M."/>
            <person name="Suarez D.L."/>
            <person name="Swayne D.E."/>
        </authorList>
    </citation>
    <scope>NUCLEOTIDE SEQUENCE [LARGE SCALE GENOMIC DNA]</scope>
    <source>
        <strain evidence="2 3">KR-140</strain>
    </source>
</reference>
<evidence type="ECO:0000256" key="1">
    <source>
        <dbReference type="ARBA" id="ARBA00022729"/>
    </source>
</evidence>
<name>A0A1W1V9N4_9DEIO</name>
<gene>
    <name evidence="2" type="ORF">SAMN00790413_00627</name>
</gene>
<dbReference type="AlphaFoldDB" id="A0A1W1V9N4"/>
<evidence type="ECO:0000313" key="3">
    <source>
        <dbReference type="Proteomes" id="UP000192582"/>
    </source>
</evidence>
<dbReference type="SUPFAM" id="SSF53850">
    <property type="entry name" value="Periplasmic binding protein-like II"/>
    <property type="match status" value="1"/>
</dbReference>
<dbReference type="Proteomes" id="UP000192582">
    <property type="component" value="Unassembled WGS sequence"/>
</dbReference>
<dbReference type="GO" id="GO:0030288">
    <property type="term" value="C:outer membrane-bounded periplasmic space"/>
    <property type="evidence" value="ECO:0007669"/>
    <property type="project" value="TreeGrafter"/>
</dbReference>
<dbReference type="GO" id="GO:0015888">
    <property type="term" value="P:thiamine transport"/>
    <property type="evidence" value="ECO:0007669"/>
    <property type="project" value="InterPro"/>
</dbReference>
<evidence type="ECO:0000313" key="2">
    <source>
        <dbReference type="EMBL" id="SMB90048.1"/>
    </source>
</evidence>